<evidence type="ECO:0000256" key="1">
    <source>
        <dbReference type="SAM" id="MobiDB-lite"/>
    </source>
</evidence>
<organism evidence="2">
    <name type="scientific">Chromera velia CCMP2878</name>
    <dbReference type="NCBI Taxonomy" id="1169474"/>
    <lineage>
        <taxon>Eukaryota</taxon>
        <taxon>Sar</taxon>
        <taxon>Alveolata</taxon>
        <taxon>Colpodellida</taxon>
        <taxon>Chromeraceae</taxon>
        <taxon>Chromera</taxon>
    </lineage>
</organism>
<protein>
    <submittedName>
        <fullName evidence="2">Uncharacterized protein</fullName>
    </submittedName>
</protein>
<accession>A0A0K6S9E8</accession>
<proteinExistence type="predicted"/>
<dbReference type="VEuPathDB" id="CryptoDB:Cvel_7619"/>
<feature type="compositionally biased region" description="Polar residues" evidence="1">
    <location>
        <begin position="171"/>
        <end position="189"/>
    </location>
</feature>
<dbReference type="EMBL" id="CDMZ01003260">
    <property type="protein sequence ID" value="CUC10241.1"/>
    <property type="molecule type" value="Genomic_DNA"/>
</dbReference>
<feature type="compositionally biased region" description="Low complexity" evidence="1">
    <location>
        <begin position="190"/>
        <end position="201"/>
    </location>
</feature>
<feature type="region of interest" description="Disordered" evidence="1">
    <location>
        <begin position="150"/>
        <end position="201"/>
    </location>
</feature>
<sequence>MKIPDWKCALKFVKDLSPLSTTAEQLENIFESFERFSERHLKSVSPAERASFLISGLEPFKLLIEHVCSLTAEEKKDVALIQKELRGHYAKPKDVEFNTCLNDLCSLPQRALHLTPKALKKEVQDFTKKIETFYPHRILAYVRCLRKSVPPPPSSPSTPEPESLPAPAGSSPVSSFYPSLQSPPQTSDTPVPAVSPEASVPAAPPVSDFLWGEMIVWEVEDTKSRFLGRVLAVDDGLITVHT</sequence>
<reference evidence="2" key="1">
    <citation type="submission" date="2014-11" db="EMBL/GenBank/DDBJ databases">
        <title>Molecular phylogeny of cliff fern family Woodsiaceae with morphological implications.</title>
        <authorList>
            <person name="Shao Y.-Z."/>
            <person name="Wei R."/>
            <person name="Zhang X.-C."/>
        </authorList>
    </citation>
    <scope>NUCLEOTIDE SEQUENCE</scope>
</reference>
<feature type="compositionally biased region" description="Pro residues" evidence="1">
    <location>
        <begin position="150"/>
        <end position="164"/>
    </location>
</feature>
<gene>
    <name evidence="2" type="ORF">Cvel_7619.t2.CR1</name>
</gene>
<dbReference type="AlphaFoldDB" id="A0A0K6S9E8"/>
<evidence type="ECO:0000313" key="2">
    <source>
        <dbReference type="EMBL" id="CUC10241.1"/>
    </source>
</evidence>
<name>A0A0K6S9E8_9ALVE</name>